<dbReference type="OrthoDB" id="563154at2759"/>
<name>A0A2V0PBM9_9CHLO</name>
<reference evidence="8 9" key="1">
    <citation type="journal article" date="2018" name="Sci. Rep.">
        <title>Raphidocelis subcapitata (=Pseudokirchneriella subcapitata) provides an insight into genome evolution and environmental adaptations in the Sphaeropleales.</title>
        <authorList>
            <person name="Suzuki S."/>
            <person name="Yamaguchi H."/>
            <person name="Nakajima N."/>
            <person name="Kawachi M."/>
        </authorList>
    </citation>
    <scope>NUCLEOTIDE SEQUENCE [LARGE SCALE GENOMIC DNA]</scope>
    <source>
        <strain evidence="8 9">NIES-35</strain>
    </source>
</reference>
<evidence type="ECO:0000313" key="9">
    <source>
        <dbReference type="Proteomes" id="UP000247498"/>
    </source>
</evidence>
<evidence type="ECO:0000313" key="8">
    <source>
        <dbReference type="EMBL" id="GBF97264.1"/>
    </source>
</evidence>
<dbReference type="EMBL" id="BDRX01000095">
    <property type="protein sequence ID" value="GBF97264.1"/>
    <property type="molecule type" value="Genomic_DNA"/>
</dbReference>
<keyword evidence="5" id="KW-0067">ATP-binding</keyword>
<evidence type="ECO:0000256" key="4">
    <source>
        <dbReference type="ARBA" id="ARBA00022777"/>
    </source>
</evidence>
<sequence>MGTLIYPRGIMELPDCFLDFDASEVLEERPTQMVSLVPASSERTGLVANVVLKCVSKAALDTSRGLRAQVMNEALVHRVLGTRRCRRLGLAPMMMAQYGDDGNLTLAYQYVGKSLSKLFGTASPAVLGGRHPRDVPPADSWRALRMSTRLHGSSGPFADVLQCLEGMHREGIAHRDVKPCNFCQDAHTGRVWAIDAGLMHLSRAPRGVPAEALGGGPPPVGCTRAYAAPEVLLWFEGEAWPSEALGPLAAELEAYAVSPAGDVWGAGVALYTMLHGVHPFGDPWSGADECATPLLDSVVGAAPWVHPWLPAPLRDLLGALLTKNPDARPPLSELRGHPWVRAAARARRDARFREAAADGLRAQIAAHAARAEEEADARSDEEEMDARSDEDEADAPLPWRAAATEGAVPRAALLPLPPAVRAATAPAQAGGLWSATCAALPPASPCEELSQPADDDGGEGAAEDAAARAAVEARAAQLRAESRALAGRERELAARAAAATERDGTIDGKEKELAEREARLSAERAGLERGHAKLLARSAALGAALEVANSALGSRAEQALRTAEAAAKRRAELEARRDALCCLRAQLVAKAQAVEEARQSCERLRSAAVAADGPAARDGCAPAAGNARRKGRGASFKKLAKAFGKALLSTNEGWASAGDDRPPGNDGSGSCAETTPRSGAGPQAAASEVSQQPRGSAVGCVPILQLLFGGGGGRGRSKKAAACAIHASSGSGGSNPSLSSGCGSQQSDASQGDCLAIVVVAEAAPGAGAAEAADASLHKRAGCDGKTQGRSGKAAFADTMSKVRRMFTRRPHCAAPSP</sequence>
<evidence type="ECO:0000256" key="2">
    <source>
        <dbReference type="ARBA" id="ARBA00022679"/>
    </source>
</evidence>
<organism evidence="8 9">
    <name type="scientific">Raphidocelis subcapitata</name>
    <dbReference type="NCBI Taxonomy" id="307507"/>
    <lineage>
        <taxon>Eukaryota</taxon>
        <taxon>Viridiplantae</taxon>
        <taxon>Chlorophyta</taxon>
        <taxon>core chlorophytes</taxon>
        <taxon>Chlorophyceae</taxon>
        <taxon>CS clade</taxon>
        <taxon>Sphaeropleales</taxon>
        <taxon>Selenastraceae</taxon>
        <taxon>Raphidocelis</taxon>
    </lineage>
</organism>
<dbReference type="InterPro" id="IPR011009">
    <property type="entry name" value="Kinase-like_dom_sf"/>
</dbReference>
<dbReference type="Pfam" id="PF00069">
    <property type="entry name" value="Pkinase"/>
    <property type="match status" value="1"/>
</dbReference>
<feature type="region of interest" description="Disordered" evidence="6">
    <location>
        <begin position="653"/>
        <end position="692"/>
    </location>
</feature>
<feature type="domain" description="Protein kinase" evidence="7">
    <location>
        <begin position="20"/>
        <end position="340"/>
    </location>
</feature>
<keyword evidence="9" id="KW-1185">Reference proteome</keyword>
<dbReference type="Proteomes" id="UP000247498">
    <property type="component" value="Unassembled WGS sequence"/>
</dbReference>
<dbReference type="InParanoid" id="A0A2V0PBM9"/>
<dbReference type="SUPFAM" id="SSF56112">
    <property type="entry name" value="Protein kinase-like (PK-like)"/>
    <property type="match status" value="1"/>
</dbReference>
<proteinExistence type="predicted"/>
<feature type="compositionally biased region" description="Acidic residues" evidence="6">
    <location>
        <begin position="453"/>
        <end position="462"/>
    </location>
</feature>
<evidence type="ECO:0000259" key="7">
    <source>
        <dbReference type="PROSITE" id="PS50011"/>
    </source>
</evidence>
<evidence type="ECO:0000256" key="1">
    <source>
        <dbReference type="ARBA" id="ARBA00022527"/>
    </source>
</evidence>
<gene>
    <name evidence="8" type="ORF">Rsub_09955</name>
</gene>
<comment type="caution">
    <text evidence="8">The sequence shown here is derived from an EMBL/GenBank/DDBJ whole genome shotgun (WGS) entry which is preliminary data.</text>
</comment>
<dbReference type="GO" id="GO:0005524">
    <property type="term" value="F:ATP binding"/>
    <property type="evidence" value="ECO:0007669"/>
    <property type="project" value="UniProtKB-KW"/>
</dbReference>
<keyword evidence="1" id="KW-0723">Serine/threonine-protein kinase</keyword>
<dbReference type="PANTHER" id="PTHR24349">
    <property type="entry name" value="SERINE/THREONINE-PROTEIN KINASE"/>
    <property type="match status" value="1"/>
</dbReference>
<protein>
    <recommendedName>
        <fullName evidence="7">Protein kinase domain-containing protein</fullName>
    </recommendedName>
</protein>
<feature type="compositionally biased region" description="Acidic residues" evidence="6">
    <location>
        <begin position="379"/>
        <end position="394"/>
    </location>
</feature>
<accession>A0A2V0PBM9</accession>
<dbReference type="GO" id="GO:0004674">
    <property type="term" value="F:protein serine/threonine kinase activity"/>
    <property type="evidence" value="ECO:0007669"/>
    <property type="project" value="UniProtKB-KW"/>
</dbReference>
<dbReference type="InterPro" id="IPR000719">
    <property type="entry name" value="Prot_kinase_dom"/>
</dbReference>
<evidence type="ECO:0000256" key="5">
    <source>
        <dbReference type="ARBA" id="ARBA00022840"/>
    </source>
</evidence>
<evidence type="ECO:0000256" key="6">
    <source>
        <dbReference type="SAM" id="MobiDB-lite"/>
    </source>
</evidence>
<evidence type="ECO:0000256" key="3">
    <source>
        <dbReference type="ARBA" id="ARBA00022741"/>
    </source>
</evidence>
<feature type="compositionally biased region" description="Basic and acidic residues" evidence="6">
    <location>
        <begin position="369"/>
        <end position="378"/>
    </location>
</feature>
<dbReference type="AlphaFoldDB" id="A0A2V0PBM9"/>
<keyword evidence="2" id="KW-0808">Transferase</keyword>
<feature type="region of interest" description="Disordered" evidence="6">
    <location>
        <begin position="442"/>
        <end position="463"/>
    </location>
</feature>
<dbReference type="Gene3D" id="1.10.510.10">
    <property type="entry name" value="Transferase(Phosphotransferase) domain 1"/>
    <property type="match status" value="1"/>
</dbReference>
<feature type="region of interest" description="Disordered" evidence="6">
    <location>
        <begin position="365"/>
        <end position="395"/>
    </location>
</feature>
<keyword evidence="4" id="KW-0418">Kinase</keyword>
<keyword evidence="3" id="KW-0547">Nucleotide-binding</keyword>
<dbReference type="PROSITE" id="PS50011">
    <property type="entry name" value="PROTEIN_KINASE_DOM"/>
    <property type="match status" value="1"/>
</dbReference>
<dbReference type="InterPro" id="IPR050205">
    <property type="entry name" value="CDPK_Ser/Thr_kinases"/>
</dbReference>
<dbReference type="SMART" id="SM00220">
    <property type="entry name" value="S_TKc"/>
    <property type="match status" value="1"/>
</dbReference>